<reference evidence="5 6" key="1">
    <citation type="submission" date="2021-01" db="EMBL/GenBank/DDBJ databases">
        <title>Genomic Encyclopedia of Type Strains, Phase IV (KMG-IV): sequencing the most valuable type-strain genomes for metagenomic binning, comparative biology and taxonomic classification.</title>
        <authorList>
            <person name="Goeker M."/>
        </authorList>
    </citation>
    <scope>NUCLEOTIDE SEQUENCE [LARGE SCALE GENOMIC DNA]</scope>
    <source>
        <strain evidence="5 6">DSM 105453</strain>
    </source>
</reference>
<dbReference type="SUPFAM" id="SSF51395">
    <property type="entry name" value="FMN-linked oxidoreductases"/>
    <property type="match status" value="1"/>
</dbReference>
<comment type="caution">
    <text evidence="5">The sequence shown here is derived from an EMBL/GenBank/DDBJ whole genome shotgun (WGS) entry which is preliminary data.</text>
</comment>
<evidence type="ECO:0000256" key="1">
    <source>
        <dbReference type="ARBA" id="ARBA00009716"/>
    </source>
</evidence>
<evidence type="ECO:0000256" key="2">
    <source>
        <dbReference type="PIRNR" id="PIRNR006429"/>
    </source>
</evidence>
<organism evidence="5 6">
    <name type="scientific">Siminovitchia thermophila</name>
    <dbReference type="NCBI Taxonomy" id="1245522"/>
    <lineage>
        <taxon>Bacteria</taxon>
        <taxon>Bacillati</taxon>
        <taxon>Bacillota</taxon>
        <taxon>Bacilli</taxon>
        <taxon>Bacillales</taxon>
        <taxon>Bacillaceae</taxon>
        <taxon>Siminovitchia</taxon>
    </lineage>
</organism>
<evidence type="ECO:0000256" key="3">
    <source>
        <dbReference type="SAM" id="Phobius"/>
    </source>
</evidence>
<sequence>MPIMLSYITFGIVAFLLMAFLLLIIGWRWMMKQIVKQVGKIIFTDSYQENIIELLPGLKHMGIQNTLENNLRAETGDLLNRPLGSSKSWPHFDPITFIPAQTTPFPVSTEEEVDVSVTIGPKAKKPMKIKIPLMIGGMAYGVALSEKARVALATAANNIGTAINSGEGGILSEELNEAGKFILQFSKTEWGKDEQIIKRADMIEIKLGQGAKLGMGSKISPKNLTGKARKIMELQEDEDAIIHEHFFDDQTIKDLKELVDELRSLTDGVPIGVKIGAGGKIEEDIDHLLEMGVDVIAIDGAQAATHSSPPILADDFGIPTLHAVVRASNHLKRRKMQKRVSLIISGGLLVPGHFLKVLALGADAVYLGSAILFALSHTQVTRAMPFEPPTQVVWHEGKFKNQFNMEEGAKTTEKFLSASTEEIKIALRAMGKRSLSELSRNDLTSYDELTAKMIGIPYTFRPWNGG</sequence>
<feature type="transmembrane region" description="Helical" evidence="3">
    <location>
        <begin position="6"/>
        <end position="27"/>
    </location>
</feature>
<keyword evidence="3" id="KW-1133">Transmembrane helix</keyword>
<dbReference type="Proteomes" id="UP000823485">
    <property type="component" value="Unassembled WGS sequence"/>
</dbReference>
<keyword evidence="6" id="KW-1185">Reference proteome</keyword>
<comment type="similarity">
    <text evidence="1 2">Belongs to the glutamate synthase family.</text>
</comment>
<keyword evidence="3" id="KW-0812">Transmembrane</keyword>
<feature type="domain" description="Glutamate synthase" evidence="4">
    <location>
        <begin position="108"/>
        <end position="432"/>
    </location>
</feature>
<proteinExistence type="inferred from homology"/>
<dbReference type="InterPro" id="IPR013785">
    <property type="entry name" value="Aldolase_TIM"/>
</dbReference>
<dbReference type="PIRSF" id="PIRSF006429">
    <property type="entry name" value="GOGAT_lg_2"/>
    <property type="match status" value="1"/>
</dbReference>
<name>A0ABS2R8M6_9BACI</name>
<protein>
    <submittedName>
        <fullName evidence="5">Glutamate synthase domain-containing protein 2</fullName>
    </submittedName>
</protein>
<dbReference type="PANTHER" id="PTHR43819:SF1">
    <property type="entry name" value="ARCHAEAL-TYPE GLUTAMATE SYNTHASE [NADPH]"/>
    <property type="match status" value="1"/>
</dbReference>
<dbReference type="CDD" id="cd02808">
    <property type="entry name" value="GltS_FMN"/>
    <property type="match status" value="1"/>
</dbReference>
<dbReference type="InterPro" id="IPR024188">
    <property type="entry name" value="GltB"/>
</dbReference>
<feature type="transmembrane region" description="Helical" evidence="3">
    <location>
        <begin position="342"/>
        <end position="375"/>
    </location>
</feature>
<accession>A0ABS2R8M6</accession>
<dbReference type="Gene3D" id="3.20.20.70">
    <property type="entry name" value="Aldolase class I"/>
    <property type="match status" value="1"/>
</dbReference>
<gene>
    <name evidence="5" type="ORF">JOC94_002522</name>
</gene>
<dbReference type="PANTHER" id="PTHR43819">
    <property type="entry name" value="ARCHAEAL-TYPE GLUTAMATE SYNTHASE [NADPH]"/>
    <property type="match status" value="1"/>
</dbReference>
<dbReference type="Pfam" id="PF01645">
    <property type="entry name" value="Glu_synthase"/>
    <property type="match status" value="1"/>
</dbReference>
<evidence type="ECO:0000313" key="6">
    <source>
        <dbReference type="Proteomes" id="UP000823485"/>
    </source>
</evidence>
<dbReference type="EMBL" id="JAFBFH010000015">
    <property type="protein sequence ID" value="MBM7715534.1"/>
    <property type="molecule type" value="Genomic_DNA"/>
</dbReference>
<dbReference type="InterPro" id="IPR002932">
    <property type="entry name" value="Glu_synthdom"/>
</dbReference>
<evidence type="ECO:0000259" key="4">
    <source>
        <dbReference type="Pfam" id="PF01645"/>
    </source>
</evidence>
<keyword evidence="3" id="KW-0472">Membrane</keyword>
<evidence type="ECO:0000313" key="5">
    <source>
        <dbReference type="EMBL" id="MBM7715534.1"/>
    </source>
</evidence>